<dbReference type="RefSeq" id="XP_015702926.1">
    <property type="nucleotide sequence ID" value="XM_015847438.1"/>
</dbReference>
<evidence type="ECO:0000313" key="2">
    <source>
        <dbReference type="EMBL" id="KGQ01401.1"/>
    </source>
</evidence>
<dbReference type="Proteomes" id="UP000002059">
    <property type="component" value="Partially assembled WGS sequence"/>
</dbReference>
<feature type="region of interest" description="Disordered" evidence="1">
    <location>
        <begin position="54"/>
        <end position="75"/>
    </location>
</feature>
<dbReference type="GeneID" id="26970715"/>
<evidence type="ECO:0000256" key="1">
    <source>
        <dbReference type="SAM" id="MobiDB-lite"/>
    </source>
</evidence>
<dbReference type="VEuPathDB" id="FungiDB:PAAG_11865"/>
<evidence type="ECO:0000313" key="3">
    <source>
        <dbReference type="Proteomes" id="UP000002059"/>
    </source>
</evidence>
<organism evidence="2 3">
    <name type="scientific">Paracoccidioides lutzii (strain ATCC MYA-826 / Pb01)</name>
    <name type="common">Paracoccidioides brasiliensis</name>
    <dbReference type="NCBI Taxonomy" id="502779"/>
    <lineage>
        <taxon>Eukaryota</taxon>
        <taxon>Fungi</taxon>
        <taxon>Dikarya</taxon>
        <taxon>Ascomycota</taxon>
        <taxon>Pezizomycotina</taxon>
        <taxon>Eurotiomycetes</taxon>
        <taxon>Eurotiomycetidae</taxon>
        <taxon>Onygenales</taxon>
        <taxon>Ajellomycetaceae</taxon>
        <taxon>Paracoccidioides</taxon>
    </lineage>
</organism>
<feature type="compositionally biased region" description="Polar residues" evidence="1">
    <location>
        <begin position="58"/>
        <end position="75"/>
    </location>
</feature>
<protein>
    <submittedName>
        <fullName evidence="2">Uncharacterized protein</fullName>
    </submittedName>
</protein>
<gene>
    <name evidence="2" type="ORF">PAAG_11865</name>
</gene>
<reference evidence="2 3" key="1">
    <citation type="journal article" date="2011" name="PLoS Genet.">
        <title>Comparative genomic analysis of human fungal pathogens causing paracoccidioidomycosis.</title>
        <authorList>
            <person name="Desjardins C.A."/>
            <person name="Champion M.D."/>
            <person name="Holder J.W."/>
            <person name="Muszewska A."/>
            <person name="Goldberg J."/>
            <person name="Bailao A.M."/>
            <person name="Brigido M.M."/>
            <person name="Ferreira M.E."/>
            <person name="Garcia A.M."/>
            <person name="Grynberg M."/>
            <person name="Gujja S."/>
            <person name="Heiman D.I."/>
            <person name="Henn M.R."/>
            <person name="Kodira C.D."/>
            <person name="Leon-Narvaez H."/>
            <person name="Longo L.V."/>
            <person name="Ma L.J."/>
            <person name="Malavazi I."/>
            <person name="Matsuo A.L."/>
            <person name="Morais F.V."/>
            <person name="Pereira M."/>
            <person name="Rodriguez-Brito S."/>
            <person name="Sakthikumar S."/>
            <person name="Salem-Izacc S.M."/>
            <person name="Sykes S.M."/>
            <person name="Teixeira M.M."/>
            <person name="Vallejo M.C."/>
            <person name="Walter M.E."/>
            <person name="Yandava C."/>
            <person name="Young S."/>
            <person name="Zeng Q."/>
            <person name="Zucker J."/>
            <person name="Felipe M.S."/>
            <person name="Goldman G.H."/>
            <person name="Haas B.J."/>
            <person name="McEwen J.G."/>
            <person name="Nino-Vega G."/>
            <person name="Puccia R."/>
            <person name="San-Blas G."/>
            <person name="Soares C.M."/>
            <person name="Birren B.W."/>
            <person name="Cuomo C.A."/>
        </authorList>
    </citation>
    <scope>NUCLEOTIDE SEQUENCE [LARGE SCALE GENOMIC DNA]</scope>
    <source>
        <strain evidence="3">ATCC MYA-826 / Pb01</strain>
    </source>
</reference>
<name>A0A0A2V0Q7_PARBA</name>
<dbReference type="HOGENOM" id="CLU_2671707_0_0_1"/>
<keyword evidence="3" id="KW-1185">Reference proteome</keyword>
<dbReference type="AlphaFoldDB" id="A0A0A2V0Q7"/>
<sequence>MTTKGAVAANQSQQGQRGWEFGISVQCSFTPGHHSKRSGSLQIKTYYSPRWVDRRSDIQGSGTPSGITLRGNSAT</sequence>
<accession>A0A0A2V0Q7</accession>
<dbReference type="EMBL" id="KN294002">
    <property type="protein sequence ID" value="KGQ01401.1"/>
    <property type="molecule type" value="Genomic_DNA"/>
</dbReference>
<dbReference type="KEGG" id="pbl:PAAG_11865"/>
<proteinExistence type="predicted"/>